<dbReference type="KEGG" id="cao:Celal_0378"/>
<dbReference type="OrthoDB" id="1179726at2"/>
<dbReference type="RefSeq" id="WP_013549217.1">
    <property type="nucleotide sequence ID" value="NC_014934.1"/>
</dbReference>
<keyword evidence="1" id="KW-0472">Membrane</keyword>
<keyword evidence="3" id="KW-1185">Reference proteome</keyword>
<sequence>MFSTGQLIFAGLFFLSFVVIIFFTYRRDKNLHLKNYKGVKWVGLTFLIFIISLFVIKYLLKN</sequence>
<gene>
    <name evidence="2" type="ordered locus">Celal_0378</name>
</gene>
<protein>
    <submittedName>
        <fullName evidence="2">Uncharacterized protein</fullName>
    </submittedName>
</protein>
<proteinExistence type="predicted"/>
<evidence type="ECO:0000256" key="1">
    <source>
        <dbReference type="SAM" id="Phobius"/>
    </source>
</evidence>
<dbReference type="eggNOG" id="ENOG50311HU">
    <property type="taxonomic scope" value="Bacteria"/>
</dbReference>
<dbReference type="EMBL" id="CP002453">
    <property type="protein sequence ID" value="ADV47722.1"/>
    <property type="molecule type" value="Genomic_DNA"/>
</dbReference>
<evidence type="ECO:0000313" key="3">
    <source>
        <dbReference type="Proteomes" id="UP000008634"/>
    </source>
</evidence>
<feature type="transmembrane region" description="Helical" evidence="1">
    <location>
        <begin position="6"/>
        <end position="26"/>
    </location>
</feature>
<dbReference type="STRING" id="688270.Celal_0378"/>
<keyword evidence="1" id="KW-0812">Transmembrane</keyword>
<organism evidence="2 3">
    <name type="scientific">Cellulophaga algicola (strain DSM 14237 / IC166 / ACAM 630)</name>
    <dbReference type="NCBI Taxonomy" id="688270"/>
    <lineage>
        <taxon>Bacteria</taxon>
        <taxon>Pseudomonadati</taxon>
        <taxon>Bacteroidota</taxon>
        <taxon>Flavobacteriia</taxon>
        <taxon>Flavobacteriales</taxon>
        <taxon>Flavobacteriaceae</taxon>
        <taxon>Cellulophaga</taxon>
    </lineage>
</organism>
<reference evidence="2 3" key="1">
    <citation type="journal article" date="2010" name="Stand. Genomic Sci.">
        <title>Complete genome sequence of Cellulophaga algicola type strain (IC166).</title>
        <authorList>
            <person name="Abt B."/>
            <person name="Lu M."/>
            <person name="Misra M."/>
            <person name="Han C."/>
            <person name="Nolan M."/>
            <person name="Lucas S."/>
            <person name="Hammon N."/>
            <person name="Deshpande S."/>
            <person name="Cheng J.F."/>
            <person name="Tapia R."/>
            <person name="Goodwin L."/>
            <person name="Pitluck S."/>
            <person name="Liolios K."/>
            <person name="Pagani I."/>
            <person name="Ivanova N."/>
            <person name="Mavromatis K."/>
            <person name="Ovchinikova G."/>
            <person name="Pati A."/>
            <person name="Chen A."/>
            <person name="Palaniappan K."/>
            <person name="Land M."/>
            <person name="Hauser L."/>
            <person name="Chang Y.J."/>
            <person name="Jeffries C.D."/>
            <person name="Detter J.C."/>
            <person name="Brambilla E."/>
            <person name="Rohde M."/>
            <person name="Tindall B.J."/>
            <person name="Goker M."/>
            <person name="Woyke T."/>
            <person name="Bristow J."/>
            <person name="Eisen J.A."/>
            <person name="Markowitz V."/>
            <person name="Hugenholtz P."/>
            <person name="Kyrpides N.C."/>
            <person name="Klenk H.P."/>
            <person name="Lapidus A."/>
        </authorList>
    </citation>
    <scope>NUCLEOTIDE SEQUENCE [LARGE SCALE GENOMIC DNA]</scope>
    <source>
        <strain evidence="3">DSM 14237 / IC166 / ACAM 630</strain>
    </source>
</reference>
<accession>E6XA32</accession>
<evidence type="ECO:0000313" key="2">
    <source>
        <dbReference type="EMBL" id="ADV47722.1"/>
    </source>
</evidence>
<dbReference type="HOGENOM" id="CLU_199073_0_0_10"/>
<feature type="transmembrane region" description="Helical" evidence="1">
    <location>
        <begin position="38"/>
        <end position="60"/>
    </location>
</feature>
<dbReference type="AlphaFoldDB" id="E6XA32"/>
<dbReference type="Proteomes" id="UP000008634">
    <property type="component" value="Chromosome"/>
</dbReference>
<keyword evidence="1" id="KW-1133">Transmembrane helix</keyword>
<name>E6XA32_CELAD</name>